<dbReference type="PATRIC" id="fig|1227456.3.peg.154"/>
<dbReference type="AlphaFoldDB" id="M0NE45"/>
<evidence type="ECO:0000259" key="2">
    <source>
        <dbReference type="Pfam" id="PF00857"/>
    </source>
</evidence>
<sequence>MTIDSAGEPVLVLVDFQQGFADPAWGTRNNPDAERNAVRLLTAWRERDRPIVHVRHDSTEPSSPLRRDAPGFQYEEGLGPRDGEAEFTKCVNGAFVDTDLESWLRERGHEHLVVCGLTTDHCVSTTTRMAENRRFDVLLVRDATATFDRTLDGEAFDAETVHRTALAHLDGEFATIVSTDEIVGATKPRQQ</sequence>
<evidence type="ECO:0000256" key="1">
    <source>
        <dbReference type="ARBA" id="ARBA00022801"/>
    </source>
</evidence>
<accession>M0NE45</accession>
<dbReference type="CDD" id="cd01014">
    <property type="entry name" value="nicotinamidase_related"/>
    <property type="match status" value="1"/>
</dbReference>
<dbReference type="STRING" id="1227456.C450_00710"/>
<dbReference type="EMBL" id="AOME01000003">
    <property type="protein sequence ID" value="EMA55833.1"/>
    <property type="molecule type" value="Genomic_DNA"/>
</dbReference>
<organism evidence="3 4">
    <name type="scientific">Halococcus salifodinae DSM 8989</name>
    <dbReference type="NCBI Taxonomy" id="1227456"/>
    <lineage>
        <taxon>Archaea</taxon>
        <taxon>Methanobacteriati</taxon>
        <taxon>Methanobacteriota</taxon>
        <taxon>Stenosarchaea group</taxon>
        <taxon>Halobacteria</taxon>
        <taxon>Halobacteriales</taxon>
        <taxon>Halococcaceae</taxon>
        <taxon>Halococcus</taxon>
    </lineage>
</organism>
<keyword evidence="1 3" id="KW-0378">Hydrolase</keyword>
<protein>
    <submittedName>
        <fullName evidence="3">Isochorismatase hydrolase</fullName>
    </submittedName>
</protein>
<dbReference type="PANTHER" id="PTHR43540">
    <property type="entry name" value="PEROXYUREIDOACRYLATE/UREIDOACRYLATE AMIDOHYDROLASE-RELATED"/>
    <property type="match status" value="1"/>
</dbReference>
<dbReference type="Pfam" id="PF00857">
    <property type="entry name" value="Isochorismatase"/>
    <property type="match status" value="1"/>
</dbReference>
<dbReference type="InterPro" id="IPR000868">
    <property type="entry name" value="Isochorismatase-like_dom"/>
</dbReference>
<evidence type="ECO:0000313" key="4">
    <source>
        <dbReference type="Proteomes" id="UP000011625"/>
    </source>
</evidence>
<dbReference type="GO" id="GO:0016787">
    <property type="term" value="F:hydrolase activity"/>
    <property type="evidence" value="ECO:0007669"/>
    <property type="project" value="UniProtKB-KW"/>
</dbReference>
<dbReference type="SUPFAM" id="SSF52499">
    <property type="entry name" value="Isochorismatase-like hydrolases"/>
    <property type="match status" value="1"/>
</dbReference>
<evidence type="ECO:0000313" key="3">
    <source>
        <dbReference type="EMBL" id="EMA55833.1"/>
    </source>
</evidence>
<proteinExistence type="predicted"/>
<name>M0NE45_9EURY</name>
<reference evidence="3 4" key="1">
    <citation type="journal article" date="2014" name="PLoS Genet.">
        <title>Phylogenetically driven sequencing of extremely halophilic archaea reveals strategies for static and dynamic osmo-response.</title>
        <authorList>
            <person name="Becker E.A."/>
            <person name="Seitzer P.M."/>
            <person name="Tritt A."/>
            <person name="Larsen D."/>
            <person name="Krusor M."/>
            <person name="Yao A.I."/>
            <person name="Wu D."/>
            <person name="Madern D."/>
            <person name="Eisen J.A."/>
            <person name="Darling A.E."/>
            <person name="Facciotti M.T."/>
        </authorList>
    </citation>
    <scope>NUCLEOTIDE SEQUENCE [LARGE SCALE GENOMIC DNA]</scope>
    <source>
        <strain evidence="3 4">DSM 8989</strain>
    </source>
</reference>
<dbReference type="InterPro" id="IPR050272">
    <property type="entry name" value="Isochorismatase-like_hydrls"/>
</dbReference>
<feature type="domain" description="Isochorismatase-like" evidence="2">
    <location>
        <begin position="10"/>
        <end position="181"/>
    </location>
</feature>
<dbReference type="InterPro" id="IPR036380">
    <property type="entry name" value="Isochorismatase-like_sf"/>
</dbReference>
<dbReference type="Proteomes" id="UP000011625">
    <property type="component" value="Unassembled WGS sequence"/>
</dbReference>
<dbReference type="OrthoDB" id="202119at2157"/>
<dbReference type="PANTHER" id="PTHR43540:SF1">
    <property type="entry name" value="ISOCHORISMATASE HYDROLASE"/>
    <property type="match status" value="1"/>
</dbReference>
<dbReference type="RefSeq" id="WP_005038698.1">
    <property type="nucleotide sequence ID" value="NZ_AOME01000003.1"/>
</dbReference>
<keyword evidence="4" id="KW-1185">Reference proteome</keyword>
<dbReference type="Gene3D" id="3.40.50.850">
    <property type="entry name" value="Isochorismatase-like"/>
    <property type="match status" value="1"/>
</dbReference>
<gene>
    <name evidence="3" type="ORF">C450_00710</name>
</gene>
<comment type="caution">
    <text evidence="3">The sequence shown here is derived from an EMBL/GenBank/DDBJ whole genome shotgun (WGS) entry which is preliminary data.</text>
</comment>